<evidence type="ECO:0000313" key="2">
    <source>
        <dbReference type="EMBL" id="MCF7222676.1"/>
    </source>
</evidence>
<dbReference type="EMBL" id="JAKJPO010000008">
    <property type="protein sequence ID" value="MCF7222676.1"/>
    <property type="molecule type" value="Genomic_DNA"/>
</dbReference>
<name>A0ABS9HUV2_9GAMM</name>
<dbReference type="Proteomes" id="UP001430796">
    <property type="component" value="Unassembled WGS sequence"/>
</dbReference>
<accession>A0ABS9HUV2</accession>
<reference evidence="2" key="2">
    <citation type="submission" date="2022-01" db="EMBL/GenBank/DDBJ databases">
        <authorList>
            <person name="Zhou L.Y."/>
        </authorList>
    </citation>
    <scope>NUCLEOTIDE SEQUENCE</scope>
    <source>
        <strain evidence="2">TLK-CK17</strain>
    </source>
</reference>
<organism evidence="2 3">
    <name type="scientific">Marilutibacter chinensis</name>
    <dbReference type="NCBI Taxonomy" id="2912247"/>
    <lineage>
        <taxon>Bacteria</taxon>
        <taxon>Pseudomonadati</taxon>
        <taxon>Pseudomonadota</taxon>
        <taxon>Gammaproteobacteria</taxon>
        <taxon>Lysobacterales</taxon>
        <taxon>Lysobacteraceae</taxon>
        <taxon>Marilutibacter</taxon>
    </lineage>
</organism>
<feature type="region of interest" description="Disordered" evidence="1">
    <location>
        <begin position="108"/>
        <end position="137"/>
    </location>
</feature>
<evidence type="ECO:0000256" key="1">
    <source>
        <dbReference type="SAM" id="MobiDB-lite"/>
    </source>
</evidence>
<comment type="caution">
    <text evidence="2">The sequence shown here is derived from an EMBL/GenBank/DDBJ whole genome shotgun (WGS) entry which is preliminary data.</text>
</comment>
<sequence length="137" mass="13730">MKRSFSVSSTADSIAPGPAIEGTASGKIAVSWPLSAIFTSCSGLLSPKIIDSANRNSTMPPAIWNADNGMSTAVRISSPATMKNTRIAADIRGACVVHLGTCSMTPPGPGTSGGAQGNGWAEGCDGAAIPRDARAPA</sequence>
<gene>
    <name evidence="2" type="ORF">L3V18_12915</name>
</gene>
<evidence type="ECO:0000313" key="3">
    <source>
        <dbReference type="Proteomes" id="UP001430796"/>
    </source>
</evidence>
<keyword evidence="3" id="KW-1185">Reference proteome</keyword>
<proteinExistence type="predicted"/>
<protein>
    <submittedName>
        <fullName evidence="2">Uncharacterized protein</fullName>
    </submittedName>
</protein>
<reference evidence="2" key="1">
    <citation type="submission" date="2022-01" db="EMBL/GenBank/DDBJ databases">
        <title>Lysobacter chinensis sp. nov., a bacterium isolated from cow dung compost.</title>
        <authorList>
            <person name="Liu Y."/>
        </authorList>
    </citation>
    <scope>NUCLEOTIDE SEQUENCE</scope>
    <source>
        <strain evidence="2">TLK-CK17</strain>
    </source>
</reference>